<reference evidence="3" key="1">
    <citation type="journal article" date="2022" name="Int. J. Mol. Sci.">
        <title>Draft Genome of Tanacetum Coccineum: Genomic Comparison of Closely Related Tanacetum-Family Plants.</title>
        <authorList>
            <person name="Yamashiro T."/>
            <person name="Shiraishi A."/>
            <person name="Nakayama K."/>
            <person name="Satake H."/>
        </authorList>
    </citation>
    <scope>NUCLEOTIDE SEQUENCE</scope>
</reference>
<reference evidence="3" key="2">
    <citation type="submission" date="2022-01" db="EMBL/GenBank/DDBJ databases">
        <authorList>
            <person name="Yamashiro T."/>
            <person name="Shiraishi A."/>
            <person name="Satake H."/>
            <person name="Nakayama K."/>
        </authorList>
    </citation>
    <scope>NUCLEOTIDE SEQUENCE</scope>
</reference>
<dbReference type="Proteomes" id="UP001151760">
    <property type="component" value="Unassembled WGS sequence"/>
</dbReference>
<name>A0ABQ5B336_9ASTR</name>
<accession>A0ABQ5B336</accession>
<sequence length="250" mass="28673">MTTSITTSLTDSQMHNYIMAAGSKDRPPMLATRRYTQKCILEGPYQPTTVVVPAVAATDDSPEVPQHTAVETILNMTPDNKAHFQAEKEAIFFPLERIHKGESLNIQDVKTNLFWEFGKFTSRDGESMESYYSRFYKMMNEMIRNNLKVATMQVNVQFLQQLQPEWSRFVTIVKQTEELDTVSYHKLFDILKQYQKEVNEIRAKRIAKSANPLALVASAQPHLDNYYQAPKPQRAYGPAPKHASTRHKGK</sequence>
<feature type="coiled-coil region" evidence="1">
    <location>
        <begin position="184"/>
        <end position="211"/>
    </location>
</feature>
<protein>
    <recommendedName>
        <fullName evidence="5">Gag-Pol polyprotein</fullName>
    </recommendedName>
</protein>
<comment type="caution">
    <text evidence="3">The sequence shown here is derived from an EMBL/GenBank/DDBJ whole genome shotgun (WGS) entry which is preliminary data.</text>
</comment>
<evidence type="ECO:0000313" key="3">
    <source>
        <dbReference type="EMBL" id="GJT07861.1"/>
    </source>
</evidence>
<feature type="region of interest" description="Disordered" evidence="2">
    <location>
        <begin position="228"/>
        <end position="250"/>
    </location>
</feature>
<keyword evidence="1" id="KW-0175">Coiled coil</keyword>
<evidence type="ECO:0008006" key="5">
    <source>
        <dbReference type="Google" id="ProtNLM"/>
    </source>
</evidence>
<keyword evidence="4" id="KW-1185">Reference proteome</keyword>
<evidence type="ECO:0000313" key="4">
    <source>
        <dbReference type="Proteomes" id="UP001151760"/>
    </source>
</evidence>
<dbReference type="EMBL" id="BQNB010012785">
    <property type="protein sequence ID" value="GJT07861.1"/>
    <property type="molecule type" value="Genomic_DNA"/>
</dbReference>
<organism evidence="3 4">
    <name type="scientific">Tanacetum coccineum</name>
    <dbReference type="NCBI Taxonomy" id="301880"/>
    <lineage>
        <taxon>Eukaryota</taxon>
        <taxon>Viridiplantae</taxon>
        <taxon>Streptophyta</taxon>
        <taxon>Embryophyta</taxon>
        <taxon>Tracheophyta</taxon>
        <taxon>Spermatophyta</taxon>
        <taxon>Magnoliopsida</taxon>
        <taxon>eudicotyledons</taxon>
        <taxon>Gunneridae</taxon>
        <taxon>Pentapetalae</taxon>
        <taxon>asterids</taxon>
        <taxon>campanulids</taxon>
        <taxon>Asterales</taxon>
        <taxon>Asteraceae</taxon>
        <taxon>Asteroideae</taxon>
        <taxon>Anthemideae</taxon>
        <taxon>Anthemidinae</taxon>
        <taxon>Tanacetum</taxon>
    </lineage>
</organism>
<proteinExistence type="predicted"/>
<gene>
    <name evidence="3" type="ORF">Tco_0842323</name>
</gene>
<evidence type="ECO:0000256" key="2">
    <source>
        <dbReference type="SAM" id="MobiDB-lite"/>
    </source>
</evidence>
<evidence type="ECO:0000256" key="1">
    <source>
        <dbReference type="SAM" id="Coils"/>
    </source>
</evidence>